<evidence type="ECO:0008006" key="3">
    <source>
        <dbReference type="Google" id="ProtNLM"/>
    </source>
</evidence>
<evidence type="ECO:0000313" key="1">
    <source>
        <dbReference type="EMBL" id="MBM3273913.1"/>
    </source>
</evidence>
<sequence>MAYKAAGTQNDAGELKLGPTGSIRGKVRSADPQVTSFLGTRVFIPGTSFNADPAPDGTYVISGVPEGQFILAAYSIDQGGVVSTLPALDWQRPGAMAREANGKLLVCDTNHRLLYRVYPATGEKDPVIAITRSFLDGVLPIAQASRPTGVAAGPDGTVYFVDQPNRRIRKIC</sequence>
<reference evidence="1 2" key="1">
    <citation type="submission" date="2019-03" db="EMBL/GenBank/DDBJ databases">
        <title>Lake Tanganyika Metagenome-Assembled Genomes (MAGs).</title>
        <authorList>
            <person name="Tran P."/>
        </authorList>
    </citation>
    <scope>NUCLEOTIDE SEQUENCE [LARGE SCALE GENOMIC DNA]</scope>
    <source>
        <strain evidence="1">K_DeepCast_65m_m2_236</strain>
    </source>
</reference>
<protein>
    <recommendedName>
        <fullName evidence="3">Carboxypeptidase regulatory-like domain-containing protein</fullName>
    </recommendedName>
</protein>
<dbReference type="Gene3D" id="2.120.10.30">
    <property type="entry name" value="TolB, C-terminal domain"/>
    <property type="match status" value="1"/>
</dbReference>
<dbReference type="AlphaFoldDB" id="A0A937X262"/>
<dbReference type="EMBL" id="VGJX01000075">
    <property type="protein sequence ID" value="MBM3273913.1"/>
    <property type="molecule type" value="Genomic_DNA"/>
</dbReference>
<name>A0A937X262_9BACT</name>
<accession>A0A937X262</accession>
<dbReference type="InterPro" id="IPR011042">
    <property type="entry name" value="6-blade_b-propeller_TolB-like"/>
</dbReference>
<gene>
    <name evidence="1" type="ORF">FJZ00_02080</name>
</gene>
<dbReference type="Proteomes" id="UP000703893">
    <property type="component" value="Unassembled WGS sequence"/>
</dbReference>
<evidence type="ECO:0000313" key="2">
    <source>
        <dbReference type="Proteomes" id="UP000703893"/>
    </source>
</evidence>
<comment type="caution">
    <text evidence="1">The sequence shown here is derived from an EMBL/GenBank/DDBJ whole genome shotgun (WGS) entry which is preliminary data.</text>
</comment>
<dbReference type="SUPFAM" id="SSF63829">
    <property type="entry name" value="Calcium-dependent phosphotriesterase"/>
    <property type="match status" value="1"/>
</dbReference>
<proteinExistence type="predicted"/>
<organism evidence="1 2">
    <name type="scientific">Candidatus Tanganyikabacteria bacterium</name>
    <dbReference type="NCBI Taxonomy" id="2961651"/>
    <lineage>
        <taxon>Bacteria</taxon>
        <taxon>Bacillati</taxon>
        <taxon>Candidatus Sericytochromatia</taxon>
        <taxon>Candidatus Tanganyikabacteria</taxon>
    </lineage>
</organism>